<proteinExistence type="predicted"/>
<dbReference type="Pfam" id="PF20906">
    <property type="entry name" value="S-Me-THD_C"/>
    <property type="match status" value="1"/>
</dbReference>
<evidence type="ECO:0000259" key="2">
    <source>
        <dbReference type="Pfam" id="PF20906"/>
    </source>
</evidence>
<gene>
    <name evidence="3" type="ORF">E3J48_03390</name>
</gene>
<dbReference type="Gene3D" id="2.40.390.10">
    <property type="entry name" value="CV3147-like"/>
    <property type="match status" value="1"/>
</dbReference>
<dbReference type="InterPro" id="IPR010318">
    <property type="entry name" value="S-Me-THD_N"/>
</dbReference>
<feature type="domain" description="S-Me-THD N-terminal" evidence="1">
    <location>
        <begin position="13"/>
        <end position="137"/>
    </location>
</feature>
<dbReference type="AlphaFoldDB" id="A0A523W7G0"/>
<dbReference type="Proteomes" id="UP000319130">
    <property type="component" value="Unassembled WGS sequence"/>
</dbReference>
<organism evidence="3 4">
    <name type="scientific">Aerophobetes bacterium</name>
    <dbReference type="NCBI Taxonomy" id="2030807"/>
    <lineage>
        <taxon>Bacteria</taxon>
        <taxon>Candidatus Aerophobota</taxon>
    </lineage>
</organism>
<evidence type="ECO:0000313" key="3">
    <source>
        <dbReference type="EMBL" id="TET62954.1"/>
    </source>
</evidence>
<comment type="caution">
    <text evidence="3">The sequence shown here is derived from an EMBL/GenBank/DDBJ whole genome shotgun (WGS) entry which is preliminary data.</text>
</comment>
<dbReference type="Pfam" id="PF06032">
    <property type="entry name" value="S-Me-THD_N"/>
    <property type="match status" value="1"/>
</dbReference>
<evidence type="ECO:0000313" key="4">
    <source>
        <dbReference type="Proteomes" id="UP000319130"/>
    </source>
</evidence>
<dbReference type="EMBL" id="SOIZ01000144">
    <property type="protein sequence ID" value="TET62954.1"/>
    <property type="molecule type" value="Genomic_DNA"/>
</dbReference>
<dbReference type="SUPFAM" id="SSF160991">
    <property type="entry name" value="CV3147-like"/>
    <property type="match status" value="1"/>
</dbReference>
<accession>A0A523W7G0</accession>
<dbReference type="InterPro" id="IPR027479">
    <property type="entry name" value="S-Me-THD_N_sf"/>
</dbReference>
<protein>
    <submittedName>
        <fullName evidence="3">DUF917 family protein</fullName>
    </submittedName>
</protein>
<dbReference type="Gene3D" id="3.40.1610.10">
    <property type="entry name" value="CV3147-like domain"/>
    <property type="match status" value="1"/>
</dbReference>
<evidence type="ECO:0000259" key="1">
    <source>
        <dbReference type="Pfam" id="PF06032"/>
    </source>
</evidence>
<dbReference type="InterPro" id="IPR048350">
    <property type="entry name" value="S-Me-THD-like_C"/>
</dbReference>
<feature type="domain" description="S-Me-THD-like C-terminal" evidence="2">
    <location>
        <begin position="173"/>
        <end position="322"/>
    </location>
</feature>
<dbReference type="InterPro" id="IPR024071">
    <property type="entry name" value="S-Me-THD_C_sf"/>
</dbReference>
<sequence length="356" mass="38517">MLKIDREWAEAAVLGGAILGGGGGGSLEEGRRLAKLALELGNPTISRLEQFPEESLILTVSAVGAPSTNQHPIPSYYVKSVRIMMDQLRAEIRGIMTNEIGGLAVVNGLLQSAALDISLVDAACNGRAHPTGAMGSMGLSMDKDFISHQAAVGGFREDGRYIEIYAKGALWMVCKMIRKAAEEAGGAIAVARNPVPARYVRENAAVGVLSQAVRIGRTYLEGNSGEDRAEKVVKALNGAIIVQGKVDSVELVLQGGFDVGEVKVGEFELTFWNEYMTLEREGERLATFPDLIMTMQAKSGRPITTAEIQKDQEAVIIMVPRENLKLGAGMRDPELFREVEEVIGKDIVKYVFPEER</sequence>
<reference evidence="3 4" key="1">
    <citation type="submission" date="2019-03" db="EMBL/GenBank/DDBJ databases">
        <title>Metabolic potential of uncultured bacteria and archaea associated with petroleum seepage in deep-sea sediments.</title>
        <authorList>
            <person name="Dong X."/>
            <person name="Hubert C."/>
        </authorList>
    </citation>
    <scope>NUCLEOTIDE SEQUENCE [LARGE SCALE GENOMIC DNA]</scope>
    <source>
        <strain evidence="3">E29_bin52</strain>
    </source>
</reference>
<name>A0A523W7G0_UNCAE</name>